<dbReference type="InterPro" id="IPR023772">
    <property type="entry name" value="DNA-bd_HTH_TetR-type_CS"/>
</dbReference>
<dbReference type="Pfam" id="PF00440">
    <property type="entry name" value="TetR_N"/>
    <property type="match status" value="1"/>
</dbReference>
<keyword evidence="3" id="KW-0804">Transcription</keyword>
<gene>
    <name evidence="7" type="ORF">HLB23_19405</name>
</gene>
<dbReference type="EMBL" id="JABELX010000006">
    <property type="protein sequence ID" value="NNH71996.1"/>
    <property type="molecule type" value="Genomic_DNA"/>
</dbReference>
<dbReference type="GO" id="GO:0000976">
    <property type="term" value="F:transcription cis-regulatory region binding"/>
    <property type="evidence" value="ECO:0007669"/>
    <property type="project" value="TreeGrafter"/>
</dbReference>
<evidence type="ECO:0000259" key="6">
    <source>
        <dbReference type="PROSITE" id="PS50977"/>
    </source>
</evidence>
<protein>
    <submittedName>
        <fullName evidence="7">TetR family transcriptional regulator</fullName>
    </submittedName>
</protein>
<feature type="DNA-binding region" description="H-T-H motif" evidence="4">
    <location>
        <begin position="47"/>
        <end position="66"/>
    </location>
</feature>
<accession>A0A849C341</accession>
<evidence type="ECO:0000256" key="5">
    <source>
        <dbReference type="SAM" id="MobiDB-lite"/>
    </source>
</evidence>
<feature type="domain" description="HTH tetR-type" evidence="6">
    <location>
        <begin position="24"/>
        <end position="84"/>
    </location>
</feature>
<dbReference type="PROSITE" id="PS50977">
    <property type="entry name" value="HTH_TETR_2"/>
    <property type="match status" value="1"/>
</dbReference>
<dbReference type="PANTHER" id="PTHR30055:SF238">
    <property type="entry name" value="MYCOFACTOCIN BIOSYNTHESIS TRANSCRIPTIONAL REGULATOR MFTR-RELATED"/>
    <property type="match status" value="1"/>
</dbReference>
<dbReference type="PROSITE" id="PS01081">
    <property type="entry name" value="HTH_TETR_1"/>
    <property type="match status" value="1"/>
</dbReference>
<evidence type="ECO:0000256" key="3">
    <source>
        <dbReference type="ARBA" id="ARBA00023163"/>
    </source>
</evidence>
<evidence type="ECO:0000256" key="2">
    <source>
        <dbReference type="ARBA" id="ARBA00023125"/>
    </source>
</evidence>
<feature type="compositionally biased region" description="Basic and acidic residues" evidence="5">
    <location>
        <begin position="10"/>
        <end position="19"/>
    </location>
</feature>
<keyword evidence="2 4" id="KW-0238">DNA-binding</keyword>
<reference evidence="7 8" key="1">
    <citation type="submission" date="2020-05" db="EMBL/GenBank/DDBJ databases">
        <title>MicrobeNet Type strains.</title>
        <authorList>
            <person name="Nicholson A.C."/>
        </authorList>
    </citation>
    <scope>NUCLEOTIDE SEQUENCE [LARGE SCALE GENOMIC DNA]</scope>
    <source>
        <strain evidence="7 8">JCM 3224</strain>
    </source>
</reference>
<keyword evidence="8" id="KW-1185">Reference proteome</keyword>
<organism evidence="7 8">
    <name type="scientific">Nocardia uniformis</name>
    <dbReference type="NCBI Taxonomy" id="53432"/>
    <lineage>
        <taxon>Bacteria</taxon>
        <taxon>Bacillati</taxon>
        <taxon>Actinomycetota</taxon>
        <taxon>Actinomycetes</taxon>
        <taxon>Mycobacteriales</taxon>
        <taxon>Nocardiaceae</taxon>
        <taxon>Nocardia</taxon>
    </lineage>
</organism>
<dbReference type="InterPro" id="IPR050109">
    <property type="entry name" value="HTH-type_TetR-like_transc_reg"/>
</dbReference>
<evidence type="ECO:0000256" key="4">
    <source>
        <dbReference type="PROSITE-ProRule" id="PRU00335"/>
    </source>
</evidence>
<dbReference type="RefSeq" id="WP_067527268.1">
    <property type="nucleotide sequence ID" value="NZ_JABELX010000006.1"/>
</dbReference>
<sequence>MSESSTPADLLERTRPGLRERKKRQTRERIIDVALELCDTHGFDATTVEQIADAADVSPRTVNRYFPTKEDIVIAPIPEWSDAVAENLRAQPVTGNEMQALLDAFLALVDRIIGSEEPLPFRWFLQMQGIIRTSPSVRARSLDAAEHKMLQMADVLAERMGSEPDALPVRLILSTWNTIMRVGTECEADIVAEHIITSPRGMADAVVTAYHEFVRVCATPTVSGPTAEPPPSGR</sequence>
<evidence type="ECO:0000313" key="7">
    <source>
        <dbReference type="EMBL" id="NNH71996.1"/>
    </source>
</evidence>
<dbReference type="PANTHER" id="PTHR30055">
    <property type="entry name" value="HTH-TYPE TRANSCRIPTIONAL REGULATOR RUTR"/>
    <property type="match status" value="1"/>
</dbReference>
<dbReference type="GO" id="GO:0003700">
    <property type="term" value="F:DNA-binding transcription factor activity"/>
    <property type="evidence" value="ECO:0007669"/>
    <property type="project" value="TreeGrafter"/>
</dbReference>
<proteinExistence type="predicted"/>
<name>A0A849C341_9NOCA</name>
<comment type="caution">
    <text evidence="7">The sequence shown here is derived from an EMBL/GenBank/DDBJ whole genome shotgun (WGS) entry which is preliminary data.</text>
</comment>
<dbReference type="InterPro" id="IPR001647">
    <property type="entry name" value="HTH_TetR"/>
</dbReference>
<dbReference type="Gene3D" id="1.10.357.10">
    <property type="entry name" value="Tetracycline Repressor, domain 2"/>
    <property type="match status" value="1"/>
</dbReference>
<dbReference type="Proteomes" id="UP000586827">
    <property type="component" value="Unassembled WGS sequence"/>
</dbReference>
<feature type="region of interest" description="Disordered" evidence="5">
    <location>
        <begin position="1"/>
        <end position="23"/>
    </location>
</feature>
<dbReference type="PRINTS" id="PR00455">
    <property type="entry name" value="HTHTETR"/>
</dbReference>
<dbReference type="SUPFAM" id="SSF46689">
    <property type="entry name" value="Homeodomain-like"/>
    <property type="match status" value="1"/>
</dbReference>
<dbReference type="InterPro" id="IPR009057">
    <property type="entry name" value="Homeodomain-like_sf"/>
</dbReference>
<evidence type="ECO:0000313" key="8">
    <source>
        <dbReference type="Proteomes" id="UP000586827"/>
    </source>
</evidence>
<evidence type="ECO:0000256" key="1">
    <source>
        <dbReference type="ARBA" id="ARBA00023015"/>
    </source>
</evidence>
<keyword evidence="1" id="KW-0805">Transcription regulation</keyword>
<dbReference type="AlphaFoldDB" id="A0A849C341"/>